<organism evidence="4 5">
    <name type="scientific">Prymnesium parvum</name>
    <name type="common">Toxic golden alga</name>
    <dbReference type="NCBI Taxonomy" id="97485"/>
    <lineage>
        <taxon>Eukaryota</taxon>
        <taxon>Haptista</taxon>
        <taxon>Haptophyta</taxon>
        <taxon>Prymnesiophyceae</taxon>
        <taxon>Prymnesiales</taxon>
        <taxon>Prymnesiaceae</taxon>
        <taxon>Prymnesium</taxon>
    </lineage>
</organism>
<keyword evidence="2" id="KW-0249">Electron transport</keyword>
<protein>
    <recommendedName>
        <fullName evidence="2">NADH dehydrogenase [ubiquinone] 1 alpha subcomplex subunit 12</fullName>
    </recommendedName>
</protein>
<evidence type="ECO:0000256" key="3">
    <source>
        <dbReference type="SAM" id="MobiDB-lite"/>
    </source>
</evidence>
<sequence>MRRALQSRQASFLSRLGERLQRAIDGRRGRVLVGEDAYGNKYFASPPSDRMVAMTSHVKEIREVVYAASVSPEDYVPGGVPPEWQAWLSGQALAPPTHEQLGQRVQGQLPSSDPPQEPLRASWRTAHDGKAATHPGRYEPERWQPLASAASQRRAESEDSRRDPAGKAGSS</sequence>
<dbReference type="PANTHER" id="PTHR12910:SF12">
    <property type="entry name" value="NADH DEHYDROGENASE [UBIQUINONE] 1 ALPHA SUBCOMPLEX SUBUNIT 12"/>
    <property type="match status" value="1"/>
</dbReference>
<keyword evidence="2" id="KW-0999">Mitochondrion inner membrane</keyword>
<dbReference type="PANTHER" id="PTHR12910">
    <property type="entry name" value="NADH-UBIQUINONE OXIDOREDUCTASE SUBUNIT B17.2"/>
    <property type="match status" value="1"/>
</dbReference>
<dbReference type="InterPro" id="IPR007763">
    <property type="entry name" value="NDUFA12"/>
</dbReference>
<gene>
    <name evidence="4" type="ORF">AB1Y20_000325</name>
</gene>
<name>A0AB34K7W3_PRYPA</name>
<comment type="subcellular location">
    <subcellularLocation>
        <location evidence="2">Mitochondrion inner membrane</location>
        <topology evidence="2">Peripheral membrane protein</topology>
        <orientation evidence="2">Matrix side</orientation>
    </subcellularLocation>
</comment>
<keyword evidence="2" id="KW-0679">Respiratory chain</keyword>
<dbReference type="GO" id="GO:0045271">
    <property type="term" value="C:respiratory chain complex I"/>
    <property type="evidence" value="ECO:0007669"/>
    <property type="project" value="InterPro"/>
</dbReference>
<accession>A0AB34K7W3</accession>
<evidence type="ECO:0000313" key="4">
    <source>
        <dbReference type="EMBL" id="KAL1529373.1"/>
    </source>
</evidence>
<reference evidence="4 5" key="1">
    <citation type="journal article" date="2024" name="Science">
        <title>Giant polyketide synthase enzymes in the biosynthesis of giant marine polyether toxins.</title>
        <authorList>
            <person name="Fallon T.R."/>
            <person name="Shende V.V."/>
            <person name="Wierzbicki I.H."/>
            <person name="Pendleton A.L."/>
            <person name="Watervoot N.F."/>
            <person name="Auber R.P."/>
            <person name="Gonzalez D.J."/>
            <person name="Wisecaver J.H."/>
            <person name="Moore B.S."/>
        </authorList>
    </citation>
    <scope>NUCLEOTIDE SEQUENCE [LARGE SCALE GENOMIC DNA]</scope>
    <source>
        <strain evidence="4 5">12B1</strain>
    </source>
</reference>
<proteinExistence type="inferred from homology"/>
<dbReference type="EMBL" id="JBGBPQ010000001">
    <property type="protein sequence ID" value="KAL1529373.1"/>
    <property type="molecule type" value="Genomic_DNA"/>
</dbReference>
<keyword evidence="2" id="KW-0496">Mitochondrion</keyword>
<dbReference type="Pfam" id="PF05071">
    <property type="entry name" value="NDUFA12"/>
    <property type="match status" value="1"/>
</dbReference>
<keyword evidence="2" id="KW-0813">Transport</keyword>
<comment type="function">
    <text evidence="2">Accessory subunit of the mitochondrial membrane respiratory chain NADH dehydrogenase (Complex I), that is believed not to be involved in catalysis. Complex I functions in the transfer of electrons from NADH to the respiratory chain. The immediate electron acceptor for the enzyme is believed to be ubiquinone.</text>
</comment>
<comment type="similarity">
    <text evidence="1 2">Belongs to the complex I NDUFA12 subunit family.</text>
</comment>
<evidence type="ECO:0000256" key="1">
    <source>
        <dbReference type="ARBA" id="ARBA00007355"/>
    </source>
</evidence>
<keyword evidence="5" id="KW-1185">Reference proteome</keyword>
<evidence type="ECO:0000313" key="5">
    <source>
        <dbReference type="Proteomes" id="UP001515480"/>
    </source>
</evidence>
<keyword evidence="2" id="KW-0472">Membrane</keyword>
<comment type="caution">
    <text evidence="4">The sequence shown here is derived from an EMBL/GenBank/DDBJ whole genome shotgun (WGS) entry which is preliminary data.</text>
</comment>
<feature type="compositionally biased region" description="Basic and acidic residues" evidence="3">
    <location>
        <begin position="153"/>
        <end position="165"/>
    </location>
</feature>
<feature type="region of interest" description="Disordered" evidence="3">
    <location>
        <begin position="90"/>
        <end position="171"/>
    </location>
</feature>
<dbReference type="AlphaFoldDB" id="A0AB34K7W3"/>
<dbReference type="Proteomes" id="UP001515480">
    <property type="component" value="Unassembled WGS sequence"/>
</dbReference>
<dbReference type="GO" id="GO:0005743">
    <property type="term" value="C:mitochondrial inner membrane"/>
    <property type="evidence" value="ECO:0007669"/>
    <property type="project" value="UniProtKB-SubCell"/>
</dbReference>
<feature type="compositionally biased region" description="Basic and acidic residues" evidence="3">
    <location>
        <begin position="125"/>
        <end position="142"/>
    </location>
</feature>
<evidence type="ECO:0000256" key="2">
    <source>
        <dbReference type="RuleBase" id="RU363103"/>
    </source>
</evidence>